<feature type="compositionally biased region" description="Basic and acidic residues" evidence="1">
    <location>
        <begin position="130"/>
        <end position="145"/>
    </location>
</feature>
<sequence length="246" mass="27783">MDDDILKGVPFERSKDNIEALVRNRDKHIGRLVTYGDDLIGVELSKASIYFLIQHHVWLELTNQKKHNIEIALLVPESDRTFNRLASSENLLWVGHKAIATPMIMVKEEHGQPHQSQQHLNMVDLVAHHMDRKGPPSLHDPKDEYQEASGSEGEGFEESKDWIFRDEEDSPVTLMVKLSSSLLPALCRAGESIDPVPRSSLSQDLISSIANYEEIASMYDQHQCSSSVIKKLKANLEVEEGDHRGV</sequence>
<reference evidence="3" key="1">
    <citation type="submission" date="2013-01" db="EMBL/GenBank/DDBJ databases">
        <title>Draft Genome Sequence of a Mulberry Tree, Morus notabilis C.K. Schneid.</title>
        <authorList>
            <person name="He N."/>
            <person name="Zhao S."/>
        </authorList>
    </citation>
    <scope>NUCLEOTIDE SEQUENCE</scope>
</reference>
<evidence type="ECO:0000313" key="2">
    <source>
        <dbReference type="EMBL" id="EXB31233.1"/>
    </source>
</evidence>
<evidence type="ECO:0000313" key="3">
    <source>
        <dbReference type="Proteomes" id="UP000030645"/>
    </source>
</evidence>
<feature type="region of interest" description="Disordered" evidence="1">
    <location>
        <begin position="130"/>
        <end position="161"/>
    </location>
</feature>
<keyword evidence="3" id="KW-1185">Reference proteome</keyword>
<name>W9QET4_9ROSA</name>
<dbReference type="Proteomes" id="UP000030645">
    <property type="component" value="Unassembled WGS sequence"/>
</dbReference>
<dbReference type="AlphaFoldDB" id="W9QET4"/>
<evidence type="ECO:0000256" key="1">
    <source>
        <dbReference type="SAM" id="MobiDB-lite"/>
    </source>
</evidence>
<dbReference type="EMBL" id="KE343505">
    <property type="protein sequence ID" value="EXB31233.1"/>
    <property type="molecule type" value="Genomic_DNA"/>
</dbReference>
<gene>
    <name evidence="2" type="ORF">L484_014714</name>
</gene>
<protein>
    <submittedName>
        <fullName evidence="2">Uncharacterized protein</fullName>
    </submittedName>
</protein>
<proteinExistence type="predicted"/>
<accession>W9QET4</accession>
<organism evidence="2 3">
    <name type="scientific">Morus notabilis</name>
    <dbReference type="NCBI Taxonomy" id="981085"/>
    <lineage>
        <taxon>Eukaryota</taxon>
        <taxon>Viridiplantae</taxon>
        <taxon>Streptophyta</taxon>
        <taxon>Embryophyta</taxon>
        <taxon>Tracheophyta</taxon>
        <taxon>Spermatophyta</taxon>
        <taxon>Magnoliopsida</taxon>
        <taxon>eudicotyledons</taxon>
        <taxon>Gunneridae</taxon>
        <taxon>Pentapetalae</taxon>
        <taxon>rosids</taxon>
        <taxon>fabids</taxon>
        <taxon>Rosales</taxon>
        <taxon>Moraceae</taxon>
        <taxon>Moreae</taxon>
        <taxon>Morus</taxon>
    </lineage>
</organism>